<dbReference type="Pfam" id="PF02311">
    <property type="entry name" value="AraC_binding"/>
    <property type="match status" value="1"/>
</dbReference>
<dbReference type="PROSITE" id="PS01124">
    <property type="entry name" value="HTH_ARAC_FAMILY_2"/>
    <property type="match status" value="1"/>
</dbReference>
<dbReference type="PRINTS" id="PR00032">
    <property type="entry name" value="HTHARAC"/>
</dbReference>
<dbReference type="Proteomes" id="UP000583266">
    <property type="component" value="Unassembled WGS sequence"/>
</dbReference>
<dbReference type="AlphaFoldDB" id="A0A848GV54"/>
<dbReference type="SUPFAM" id="SSF46689">
    <property type="entry name" value="Homeodomain-like"/>
    <property type="match status" value="1"/>
</dbReference>
<name>A0A848GV54_9BACT</name>
<dbReference type="SUPFAM" id="SSF51215">
    <property type="entry name" value="Regulatory protein AraC"/>
    <property type="match status" value="1"/>
</dbReference>
<dbReference type="EMBL" id="JABBGC010000002">
    <property type="protein sequence ID" value="NML39598.1"/>
    <property type="molecule type" value="Genomic_DNA"/>
</dbReference>
<dbReference type="Pfam" id="PF12833">
    <property type="entry name" value="HTH_18"/>
    <property type="match status" value="1"/>
</dbReference>
<evidence type="ECO:0000256" key="1">
    <source>
        <dbReference type="ARBA" id="ARBA00023015"/>
    </source>
</evidence>
<dbReference type="InterPro" id="IPR020449">
    <property type="entry name" value="Tscrpt_reg_AraC-type_HTH"/>
</dbReference>
<organism evidence="5 6">
    <name type="scientific">Chitinophaga fulva</name>
    <dbReference type="NCBI Taxonomy" id="2728842"/>
    <lineage>
        <taxon>Bacteria</taxon>
        <taxon>Pseudomonadati</taxon>
        <taxon>Bacteroidota</taxon>
        <taxon>Chitinophagia</taxon>
        <taxon>Chitinophagales</taxon>
        <taxon>Chitinophagaceae</taxon>
        <taxon>Chitinophaga</taxon>
    </lineage>
</organism>
<evidence type="ECO:0000313" key="5">
    <source>
        <dbReference type="EMBL" id="NML39598.1"/>
    </source>
</evidence>
<sequence length="286" mass="33510">MKDIPVRHITQEEKDFSSNGFNIRELSKVLAGKDMDHHIHRHDFYFILAIEQGRGWHEIDFVRYEVSDHSIFIIRPGQVHQLKLSVGSTGYIVEFDNSFYHPQDKLTRQRLVKAGSKDFCVLEAERFFRLSKILAYMLEEYQRREEGYIAVIKANLDIFFVEFMRQHRRHESGNKPEGDYTQTRLEEFLNLVDANIATHKQVAQYAGLLNLSTYQLNAITKTSLGKSASTVINEQILLEAKRYLLATSNQVKEIADLLGYEDISYFIRFFKKHTGYSPEVFRKNFK</sequence>
<evidence type="ECO:0000256" key="2">
    <source>
        <dbReference type="ARBA" id="ARBA00023125"/>
    </source>
</evidence>
<dbReference type="InterPro" id="IPR014710">
    <property type="entry name" value="RmlC-like_jellyroll"/>
</dbReference>
<keyword evidence="2" id="KW-0238">DNA-binding</keyword>
<protein>
    <submittedName>
        <fullName evidence="5">Helix-turn-helix domain-containing protein</fullName>
    </submittedName>
</protein>
<dbReference type="SMART" id="SM00342">
    <property type="entry name" value="HTH_ARAC"/>
    <property type="match status" value="1"/>
</dbReference>
<evidence type="ECO:0000259" key="4">
    <source>
        <dbReference type="PROSITE" id="PS01124"/>
    </source>
</evidence>
<keyword evidence="1" id="KW-0805">Transcription regulation</keyword>
<dbReference type="PANTHER" id="PTHR43280:SF32">
    <property type="entry name" value="TRANSCRIPTIONAL REGULATORY PROTEIN"/>
    <property type="match status" value="1"/>
</dbReference>
<keyword evidence="3" id="KW-0804">Transcription</keyword>
<dbReference type="PANTHER" id="PTHR43280">
    <property type="entry name" value="ARAC-FAMILY TRANSCRIPTIONAL REGULATOR"/>
    <property type="match status" value="1"/>
</dbReference>
<dbReference type="RefSeq" id="WP_169226661.1">
    <property type="nucleotide sequence ID" value="NZ_JABBGC010000002.1"/>
</dbReference>
<dbReference type="InterPro" id="IPR003313">
    <property type="entry name" value="AraC-bd"/>
</dbReference>
<dbReference type="GO" id="GO:0043565">
    <property type="term" value="F:sequence-specific DNA binding"/>
    <property type="evidence" value="ECO:0007669"/>
    <property type="project" value="InterPro"/>
</dbReference>
<dbReference type="Gene3D" id="1.10.10.60">
    <property type="entry name" value="Homeodomain-like"/>
    <property type="match status" value="1"/>
</dbReference>
<accession>A0A848GV54</accession>
<dbReference type="InterPro" id="IPR037923">
    <property type="entry name" value="HTH-like"/>
</dbReference>
<dbReference type="InterPro" id="IPR009057">
    <property type="entry name" value="Homeodomain-like_sf"/>
</dbReference>
<evidence type="ECO:0000256" key="3">
    <source>
        <dbReference type="ARBA" id="ARBA00023163"/>
    </source>
</evidence>
<dbReference type="GO" id="GO:0003700">
    <property type="term" value="F:DNA-binding transcription factor activity"/>
    <property type="evidence" value="ECO:0007669"/>
    <property type="project" value="InterPro"/>
</dbReference>
<dbReference type="InterPro" id="IPR018060">
    <property type="entry name" value="HTH_AraC"/>
</dbReference>
<proteinExistence type="predicted"/>
<dbReference type="Gene3D" id="2.60.120.10">
    <property type="entry name" value="Jelly Rolls"/>
    <property type="match status" value="1"/>
</dbReference>
<gene>
    <name evidence="5" type="ORF">HHL17_20530</name>
</gene>
<comment type="caution">
    <text evidence="5">The sequence shown here is derived from an EMBL/GenBank/DDBJ whole genome shotgun (WGS) entry which is preliminary data.</text>
</comment>
<feature type="domain" description="HTH araC/xylS-type" evidence="4">
    <location>
        <begin position="186"/>
        <end position="284"/>
    </location>
</feature>
<evidence type="ECO:0000313" key="6">
    <source>
        <dbReference type="Proteomes" id="UP000583266"/>
    </source>
</evidence>
<reference evidence="5 6" key="1">
    <citation type="submission" date="2020-04" db="EMBL/GenBank/DDBJ databases">
        <title>Chitinophaga sp. G-6-1-13 sp. nov., isolated from soil.</title>
        <authorList>
            <person name="Dahal R.H."/>
            <person name="Chaudhary D.K."/>
        </authorList>
    </citation>
    <scope>NUCLEOTIDE SEQUENCE [LARGE SCALE GENOMIC DNA]</scope>
    <source>
        <strain evidence="5 6">G-6-1-13</strain>
    </source>
</reference>
<keyword evidence="6" id="KW-1185">Reference proteome</keyword>